<name>A0ABV0BX32_9SPHI</name>
<reference evidence="1 2" key="1">
    <citation type="submission" date="2024-04" db="EMBL/GenBank/DDBJ databases">
        <title>WGS of bacteria from Torrens River.</title>
        <authorList>
            <person name="Wyrsch E.R."/>
            <person name="Drigo B."/>
        </authorList>
    </citation>
    <scope>NUCLEOTIDE SEQUENCE [LARGE SCALE GENOMIC DNA]</scope>
    <source>
        <strain evidence="1 2">TWI391</strain>
    </source>
</reference>
<protein>
    <submittedName>
        <fullName evidence="1">Uncharacterized protein</fullName>
    </submittedName>
</protein>
<dbReference type="EMBL" id="JBDJNQ010000009">
    <property type="protein sequence ID" value="MEN5379349.1"/>
    <property type="molecule type" value="Genomic_DNA"/>
</dbReference>
<dbReference type="RefSeq" id="WP_183913625.1">
    <property type="nucleotide sequence ID" value="NZ_JBDJLH010000007.1"/>
</dbReference>
<keyword evidence="2" id="KW-1185">Reference proteome</keyword>
<evidence type="ECO:0000313" key="1">
    <source>
        <dbReference type="EMBL" id="MEN5379349.1"/>
    </source>
</evidence>
<gene>
    <name evidence="1" type="ORF">ABE541_18935</name>
</gene>
<dbReference type="Proteomes" id="UP001409291">
    <property type="component" value="Unassembled WGS sequence"/>
</dbReference>
<evidence type="ECO:0000313" key="2">
    <source>
        <dbReference type="Proteomes" id="UP001409291"/>
    </source>
</evidence>
<accession>A0ABV0BX32</accession>
<organism evidence="1 2">
    <name type="scientific">Sphingobacterium kitahiroshimense</name>
    <dbReference type="NCBI Taxonomy" id="470446"/>
    <lineage>
        <taxon>Bacteria</taxon>
        <taxon>Pseudomonadati</taxon>
        <taxon>Bacteroidota</taxon>
        <taxon>Sphingobacteriia</taxon>
        <taxon>Sphingobacteriales</taxon>
        <taxon>Sphingobacteriaceae</taxon>
        <taxon>Sphingobacterium</taxon>
    </lineage>
</organism>
<proteinExistence type="predicted"/>
<comment type="caution">
    <text evidence="1">The sequence shown here is derived from an EMBL/GenBank/DDBJ whole genome shotgun (WGS) entry which is preliminary data.</text>
</comment>
<sequence length="216" mass="25662">MFRLFKNKFRALKSWEIDVFHELLNQLGVEYKHYIAQLNFIEKVGVNRSDILNLISFIYPTSFYKKFENYKVYNYKLENLIIKDRRSSRNIVITLYFAHDIFLGYSSDLKDSTFEFDIKNIFYGDIKKKVWGEEGFRLIKKYLTSAELKHINRSDVYISSIEGVEYFHLKELSDGDFLGVNNNGVFFIVTHDPLEMKEITRVIACHILQFGNEPFN</sequence>